<dbReference type="AlphaFoldDB" id="A0A8X6P490"/>
<gene>
    <name evidence="1" type="ORF">NPIL_575931</name>
</gene>
<name>A0A8X6P490_NEPPI</name>
<evidence type="ECO:0000313" key="1">
    <source>
        <dbReference type="EMBL" id="GFT50682.1"/>
    </source>
</evidence>
<dbReference type="EMBL" id="BMAW01112012">
    <property type="protein sequence ID" value="GFT50682.1"/>
    <property type="molecule type" value="Genomic_DNA"/>
</dbReference>
<proteinExistence type="predicted"/>
<evidence type="ECO:0000313" key="2">
    <source>
        <dbReference type="Proteomes" id="UP000887013"/>
    </source>
</evidence>
<reference evidence="1" key="1">
    <citation type="submission" date="2020-08" db="EMBL/GenBank/DDBJ databases">
        <title>Multicomponent nature underlies the extraordinary mechanical properties of spider dragline silk.</title>
        <authorList>
            <person name="Kono N."/>
            <person name="Nakamura H."/>
            <person name="Mori M."/>
            <person name="Yoshida Y."/>
            <person name="Ohtoshi R."/>
            <person name="Malay A.D."/>
            <person name="Moran D.A.P."/>
            <person name="Tomita M."/>
            <person name="Numata K."/>
            <person name="Arakawa K."/>
        </authorList>
    </citation>
    <scope>NUCLEOTIDE SEQUENCE</scope>
</reference>
<keyword evidence="2" id="KW-1185">Reference proteome</keyword>
<accession>A0A8X6P490</accession>
<sequence length="94" mass="10842">MLCRVLDCFYVTPLRQSDGGDRTAPPEIWILSLTFLWAISDMHLKGVYLLGGIRQSAVTGGILYALQKRVDFEERKLDGSIERMLWDLTWFTDM</sequence>
<dbReference type="Proteomes" id="UP000887013">
    <property type="component" value="Unassembled WGS sequence"/>
</dbReference>
<organism evidence="1 2">
    <name type="scientific">Nephila pilipes</name>
    <name type="common">Giant wood spider</name>
    <name type="synonym">Nephila maculata</name>
    <dbReference type="NCBI Taxonomy" id="299642"/>
    <lineage>
        <taxon>Eukaryota</taxon>
        <taxon>Metazoa</taxon>
        <taxon>Ecdysozoa</taxon>
        <taxon>Arthropoda</taxon>
        <taxon>Chelicerata</taxon>
        <taxon>Arachnida</taxon>
        <taxon>Araneae</taxon>
        <taxon>Araneomorphae</taxon>
        <taxon>Entelegynae</taxon>
        <taxon>Araneoidea</taxon>
        <taxon>Nephilidae</taxon>
        <taxon>Nephila</taxon>
    </lineage>
</organism>
<protein>
    <submittedName>
        <fullName evidence="1">Uncharacterized protein</fullName>
    </submittedName>
</protein>
<comment type="caution">
    <text evidence="1">The sequence shown here is derived from an EMBL/GenBank/DDBJ whole genome shotgun (WGS) entry which is preliminary data.</text>
</comment>